<organism evidence="1 2">
    <name type="scientific">Sus scrofa</name>
    <name type="common">Pig</name>
    <dbReference type="NCBI Taxonomy" id="9823"/>
    <lineage>
        <taxon>Eukaryota</taxon>
        <taxon>Metazoa</taxon>
        <taxon>Chordata</taxon>
        <taxon>Craniata</taxon>
        <taxon>Vertebrata</taxon>
        <taxon>Euteleostomi</taxon>
        <taxon>Mammalia</taxon>
        <taxon>Eutheria</taxon>
        <taxon>Laurasiatheria</taxon>
        <taxon>Artiodactyla</taxon>
        <taxon>Suina</taxon>
        <taxon>Suidae</taxon>
        <taxon>Sus</taxon>
    </lineage>
</organism>
<dbReference type="Proteomes" id="UP000694727">
    <property type="component" value="Unplaced"/>
</dbReference>
<proteinExistence type="predicted"/>
<evidence type="ECO:0000313" key="2">
    <source>
        <dbReference type="Proteomes" id="UP000694727"/>
    </source>
</evidence>
<dbReference type="Proteomes" id="UP000694724">
    <property type="component" value="Unplaced"/>
</dbReference>
<sequence length="176" mass="20417">MFFLCQSPKVIEIKTKINQRDLIKLTSFCTAKQTIKKKKKTTNGMRENNSKSCINLQNMTCFMQTTHKTQQQTNNNPIEKWAEDLNRHFSKDIQVANRHMKKCSTSLSIRKTQIKTTMRYHLTPVRMAIISKSTNNKCWRGVEKREPSYTVSANVISITVENSMGVPQKAKFRTII</sequence>
<protein>
    <submittedName>
        <fullName evidence="1">Uncharacterized protein</fullName>
    </submittedName>
</protein>
<dbReference type="Ensembl" id="ENSSSCT00025036349.1">
    <property type="protein sequence ID" value="ENSSSCP00025015199.1"/>
    <property type="gene ID" value="ENSSSCG00025026863.1"/>
</dbReference>
<accession>A0A8D0RIX8</accession>
<dbReference type="Ensembl" id="ENSSSCT00045050319.1">
    <property type="protein sequence ID" value="ENSSSCP00045035023.1"/>
    <property type="gene ID" value="ENSSSCG00045029510.1"/>
</dbReference>
<reference evidence="1" key="1">
    <citation type="submission" date="2025-05" db="UniProtKB">
        <authorList>
            <consortium name="Ensembl"/>
        </authorList>
    </citation>
    <scope>IDENTIFICATION</scope>
</reference>
<dbReference type="Proteomes" id="UP000694728">
    <property type="component" value="Unplaced"/>
</dbReference>
<evidence type="ECO:0000313" key="1">
    <source>
        <dbReference type="Ensembl" id="ENSSSCP00025015199.1"/>
    </source>
</evidence>
<dbReference type="Ensembl" id="ENSSSCT00055037391.1">
    <property type="protein sequence ID" value="ENSSSCP00055029713.1"/>
    <property type="gene ID" value="ENSSSCG00055019127.1"/>
</dbReference>
<dbReference type="AlphaFoldDB" id="A0A8D0RIX8"/>
<name>A0A8D0RIX8_PIG</name>